<dbReference type="Proteomes" id="UP000683575">
    <property type="component" value="Chromosome"/>
</dbReference>
<evidence type="ECO:0000259" key="3">
    <source>
        <dbReference type="PROSITE" id="PS50887"/>
    </source>
</evidence>
<dbReference type="PROSITE" id="PS50883">
    <property type="entry name" value="EAL"/>
    <property type="match status" value="1"/>
</dbReference>
<feature type="region of interest" description="Disordered" evidence="1">
    <location>
        <begin position="443"/>
        <end position="470"/>
    </location>
</feature>
<dbReference type="InterPro" id="IPR001633">
    <property type="entry name" value="EAL_dom"/>
</dbReference>
<accession>A0A975T1P7</accession>
<dbReference type="PANTHER" id="PTHR44757">
    <property type="entry name" value="DIGUANYLATE CYCLASE DGCP"/>
    <property type="match status" value="1"/>
</dbReference>
<dbReference type="PROSITE" id="PS50887">
    <property type="entry name" value="GGDEF"/>
    <property type="match status" value="1"/>
</dbReference>
<evidence type="ECO:0000313" key="4">
    <source>
        <dbReference type="EMBL" id="QWZ09871.1"/>
    </source>
</evidence>
<dbReference type="Pfam" id="PF00563">
    <property type="entry name" value="EAL"/>
    <property type="match status" value="1"/>
</dbReference>
<keyword evidence="5" id="KW-1185">Reference proteome</keyword>
<dbReference type="KEGG" id="nps:KRR39_09150"/>
<dbReference type="EMBL" id="CP077062">
    <property type="protein sequence ID" value="QWZ09871.1"/>
    <property type="molecule type" value="Genomic_DNA"/>
</dbReference>
<gene>
    <name evidence="4" type="ORF">KRR39_09150</name>
</gene>
<feature type="domain" description="EAL" evidence="2">
    <location>
        <begin position="202"/>
        <end position="457"/>
    </location>
</feature>
<evidence type="ECO:0000256" key="1">
    <source>
        <dbReference type="SAM" id="MobiDB-lite"/>
    </source>
</evidence>
<dbReference type="Pfam" id="PF00990">
    <property type="entry name" value="GGDEF"/>
    <property type="match status" value="1"/>
</dbReference>
<name>A0A975T1P7_9ACTN</name>
<reference evidence="4" key="1">
    <citation type="submission" date="2021-06" db="EMBL/GenBank/DDBJ databases">
        <title>Complete genome sequence of Nocardioides sp. G188.</title>
        <authorList>
            <person name="Im W.-T."/>
        </authorList>
    </citation>
    <scope>NUCLEOTIDE SEQUENCE</scope>
    <source>
        <strain evidence="4">G188</strain>
    </source>
</reference>
<dbReference type="NCBIfam" id="TIGR00254">
    <property type="entry name" value="GGDEF"/>
    <property type="match status" value="1"/>
</dbReference>
<dbReference type="InterPro" id="IPR052155">
    <property type="entry name" value="Biofilm_reg_signaling"/>
</dbReference>
<organism evidence="4 5">
    <name type="scientific">Nocardioides panacis</name>
    <dbReference type="NCBI Taxonomy" id="2849501"/>
    <lineage>
        <taxon>Bacteria</taxon>
        <taxon>Bacillati</taxon>
        <taxon>Actinomycetota</taxon>
        <taxon>Actinomycetes</taxon>
        <taxon>Propionibacteriales</taxon>
        <taxon>Nocardioidaceae</taxon>
        <taxon>Nocardioides</taxon>
    </lineage>
</organism>
<evidence type="ECO:0000259" key="2">
    <source>
        <dbReference type="PROSITE" id="PS50883"/>
    </source>
</evidence>
<dbReference type="InterPro" id="IPR000160">
    <property type="entry name" value="GGDEF_dom"/>
</dbReference>
<dbReference type="RefSeq" id="WP_216941717.1">
    <property type="nucleotide sequence ID" value="NZ_CP077062.1"/>
</dbReference>
<protein>
    <submittedName>
        <fullName evidence="4">EAL domain-containing protein</fullName>
    </submittedName>
</protein>
<feature type="domain" description="GGDEF" evidence="3">
    <location>
        <begin position="66"/>
        <end position="193"/>
    </location>
</feature>
<dbReference type="CDD" id="cd01948">
    <property type="entry name" value="EAL"/>
    <property type="match status" value="1"/>
</dbReference>
<proteinExistence type="predicted"/>
<sequence length="499" mass="53776">MAIATTAVVVTLVLAALRGSGLIWLANRRAAELQVKVDHDSLTGLASRDGFLRLLAAGLEEATESSPVSVLFLDLDDFKTVNDTQGHEVGDLLLVDVARRLRSAEPGNRSIARFGGDEFAMLVPQDDVDAVVSRVLRSLERPAHLGGRDLALSVSIGSASGHCGMPSAELLRRVDIAMYESKRSRRSWTPYEPRMSEQLCEAVSLRERLAIGLAAGEVIPWFQPVVDLTTGTLHGFEALARWMPDGQQPVPSGRWLPLAEDSDLITVVDRAVLRAALDQLGDWRRRYGAAGLHLAVNLSGRTLRQPGIEDEILEEVRIAGVPSGSLVLEITEGVQIEDDDVGVRLQRLRSHGIRIALDDFGTGWSSLTYLRRFPVDRLKLDRSFTSELGEAPDAGAIPAAVVQLAAALSLDVVAEGVETRGQRDALIALGFHAVPGLPLLAGPAARRSRRARRPERDVDRHGLTARRRGASCASVSGAAQPARPMVNAVRNPSVAISPA</sequence>
<dbReference type="CDD" id="cd01949">
    <property type="entry name" value="GGDEF"/>
    <property type="match status" value="1"/>
</dbReference>
<evidence type="ECO:0000313" key="5">
    <source>
        <dbReference type="Proteomes" id="UP000683575"/>
    </source>
</evidence>
<dbReference type="PANTHER" id="PTHR44757:SF2">
    <property type="entry name" value="BIOFILM ARCHITECTURE MAINTENANCE PROTEIN MBAA"/>
    <property type="match status" value="1"/>
</dbReference>
<dbReference type="AlphaFoldDB" id="A0A975T1P7"/>
<dbReference type="SMART" id="SM00052">
    <property type="entry name" value="EAL"/>
    <property type="match status" value="1"/>
</dbReference>
<dbReference type="SMART" id="SM00267">
    <property type="entry name" value="GGDEF"/>
    <property type="match status" value="1"/>
</dbReference>